<accession>A0AAN8NZW2</accession>
<sequence length="136" mass="15349">MLTAIGTVFREAFREILAQKPTPGDSNEIQTAWEVAKENAQIIIVKICISKAAKWCSECKETGDSGKLGVRLRKLRDSIDDIDNEFYEERCTIWSRVAGRFPRLDDIIESILGEDLDPNVPQLLTAQLLALEQLEN</sequence>
<protein>
    <submittedName>
        <fullName evidence="1">Uncharacterized protein</fullName>
    </submittedName>
</protein>
<keyword evidence="2" id="KW-1185">Reference proteome</keyword>
<evidence type="ECO:0000313" key="1">
    <source>
        <dbReference type="EMBL" id="KAK6519971.1"/>
    </source>
</evidence>
<comment type="caution">
    <text evidence="1">The sequence shown here is derived from an EMBL/GenBank/DDBJ whole genome shotgun (WGS) entry which is preliminary data.</text>
</comment>
<dbReference type="AlphaFoldDB" id="A0AAN8NZW2"/>
<name>A0AAN8NZW2_9PEZI</name>
<gene>
    <name evidence="1" type="ORF">TWF506_000265</name>
</gene>
<reference evidence="1 2" key="1">
    <citation type="submission" date="2019-10" db="EMBL/GenBank/DDBJ databases">
        <authorList>
            <person name="Palmer J.M."/>
        </authorList>
    </citation>
    <scope>NUCLEOTIDE SEQUENCE [LARGE SCALE GENOMIC DNA]</scope>
    <source>
        <strain evidence="1 2">TWF506</strain>
    </source>
</reference>
<dbReference type="Proteomes" id="UP001307849">
    <property type="component" value="Unassembled WGS sequence"/>
</dbReference>
<organism evidence="1 2">
    <name type="scientific">Arthrobotrys conoides</name>
    <dbReference type="NCBI Taxonomy" id="74498"/>
    <lineage>
        <taxon>Eukaryota</taxon>
        <taxon>Fungi</taxon>
        <taxon>Dikarya</taxon>
        <taxon>Ascomycota</taxon>
        <taxon>Pezizomycotina</taxon>
        <taxon>Orbiliomycetes</taxon>
        <taxon>Orbiliales</taxon>
        <taxon>Orbiliaceae</taxon>
        <taxon>Arthrobotrys</taxon>
    </lineage>
</organism>
<dbReference type="EMBL" id="JAVHJM010000001">
    <property type="protein sequence ID" value="KAK6519971.1"/>
    <property type="molecule type" value="Genomic_DNA"/>
</dbReference>
<proteinExistence type="predicted"/>
<evidence type="ECO:0000313" key="2">
    <source>
        <dbReference type="Proteomes" id="UP001307849"/>
    </source>
</evidence>